<feature type="domain" description="Sodium/calcium exchanger membrane region" evidence="6">
    <location>
        <begin position="6"/>
        <end position="141"/>
    </location>
</feature>
<dbReference type="InterPro" id="IPR004481">
    <property type="entry name" value="K/Na/Ca-exchanger"/>
</dbReference>
<feature type="transmembrane region" description="Helical" evidence="5">
    <location>
        <begin position="106"/>
        <end position="122"/>
    </location>
</feature>
<feature type="transmembrane region" description="Helical" evidence="5">
    <location>
        <begin position="201"/>
        <end position="224"/>
    </location>
</feature>
<proteinExistence type="predicted"/>
<reference evidence="7" key="1">
    <citation type="submission" date="2018-05" db="EMBL/GenBank/DDBJ databases">
        <authorList>
            <person name="Lanie J.A."/>
            <person name="Ng W.-L."/>
            <person name="Kazmierczak K.M."/>
            <person name="Andrzejewski T.M."/>
            <person name="Davidsen T.M."/>
            <person name="Wayne K.J."/>
            <person name="Tettelin H."/>
            <person name="Glass J.I."/>
            <person name="Rusch D."/>
            <person name="Podicherti R."/>
            <person name="Tsui H.-C.T."/>
            <person name="Winkler M.E."/>
        </authorList>
    </citation>
    <scope>NUCLEOTIDE SEQUENCE</scope>
</reference>
<feature type="transmembrane region" description="Helical" evidence="5">
    <location>
        <begin position="165"/>
        <end position="186"/>
    </location>
</feature>
<dbReference type="EMBL" id="UINC01002883">
    <property type="protein sequence ID" value="SVA01237.1"/>
    <property type="molecule type" value="Genomic_DNA"/>
</dbReference>
<keyword evidence="3 5" id="KW-1133">Transmembrane helix</keyword>
<dbReference type="GO" id="GO:0008273">
    <property type="term" value="F:calcium, potassium:sodium antiporter activity"/>
    <property type="evidence" value="ECO:0007669"/>
    <property type="project" value="TreeGrafter"/>
</dbReference>
<dbReference type="Gene3D" id="1.20.1420.30">
    <property type="entry name" value="NCX, central ion-binding region"/>
    <property type="match status" value="2"/>
</dbReference>
<feature type="transmembrane region" description="Helical" evidence="5">
    <location>
        <begin position="37"/>
        <end position="60"/>
    </location>
</feature>
<keyword evidence="2 5" id="KW-0812">Transmembrane</keyword>
<dbReference type="InterPro" id="IPR044880">
    <property type="entry name" value="NCX_ion-bd_dom_sf"/>
</dbReference>
<dbReference type="AlphaFoldDB" id="A0A381SG11"/>
<dbReference type="GO" id="GO:0005886">
    <property type="term" value="C:plasma membrane"/>
    <property type="evidence" value="ECO:0007669"/>
    <property type="project" value="TreeGrafter"/>
</dbReference>
<accession>A0A381SG11</accession>
<keyword evidence="4 5" id="KW-0472">Membrane</keyword>
<feature type="domain" description="Sodium/calcium exchanger membrane region" evidence="6">
    <location>
        <begin position="167"/>
        <end position="306"/>
    </location>
</feature>
<dbReference type="Pfam" id="PF01699">
    <property type="entry name" value="Na_Ca_ex"/>
    <property type="match status" value="2"/>
</dbReference>
<evidence type="ECO:0000256" key="1">
    <source>
        <dbReference type="ARBA" id="ARBA00004141"/>
    </source>
</evidence>
<feature type="transmembrane region" description="Helical" evidence="5">
    <location>
        <begin position="288"/>
        <end position="306"/>
    </location>
</feature>
<dbReference type="GO" id="GO:0005262">
    <property type="term" value="F:calcium channel activity"/>
    <property type="evidence" value="ECO:0007669"/>
    <property type="project" value="TreeGrafter"/>
</dbReference>
<evidence type="ECO:0000256" key="4">
    <source>
        <dbReference type="ARBA" id="ARBA00023136"/>
    </source>
</evidence>
<feature type="transmembrane region" description="Helical" evidence="5">
    <location>
        <begin position="128"/>
        <end position="144"/>
    </location>
</feature>
<organism evidence="7">
    <name type="scientific">marine metagenome</name>
    <dbReference type="NCBI Taxonomy" id="408172"/>
    <lineage>
        <taxon>unclassified sequences</taxon>
        <taxon>metagenomes</taxon>
        <taxon>ecological metagenomes</taxon>
    </lineage>
</organism>
<evidence type="ECO:0000256" key="3">
    <source>
        <dbReference type="ARBA" id="ARBA00022989"/>
    </source>
</evidence>
<name>A0A381SG11_9ZZZZ</name>
<dbReference type="GO" id="GO:0006874">
    <property type="term" value="P:intracellular calcium ion homeostasis"/>
    <property type="evidence" value="ECO:0007669"/>
    <property type="project" value="TreeGrafter"/>
</dbReference>
<feature type="transmembrane region" description="Helical" evidence="5">
    <location>
        <begin position="263"/>
        <end position="281"/>
    </location>
</feature>
<feature type="transmembrane region" description="Helical" evidence="5">
    <location>
        <begin position="6"/>
        <end position="25"/>
    </location>
</feature>
<dbReference type="PANTHER" id="PTHR10846:SF8">
    <property type="entry name" value="INNER MEMBRANE PROTEIN YRBG"/>
    <property type="match status" value="1"/>
</dbReference>
<evidence type="ECO:0000313" key="7">
    <source>
        <dbReference type="EMBL" id="SVA01237.1"/>
    </source>
</evidence>
<evidence type="ECO:0000256" key="2">
    <source>
        <dbReference type="ARBA" id="ARBA00022692"/>
    </source>
</evidence>
<feature type="transmembrane region" description="Helical" evidence="5">
    <location>
        <begin position="72"/>
        <end position="94"/>
    </location>
</feature>
<dbReference type="InterPro" id="IPR004837">
    <property type="entry name" value="NaCa_Exmemb"/>
</dbReference>
<dbReference type="NCBIfam" id="TIGR00367">
    <property type="entry name" value="calcium/sodium antiporter"/>
    <property type="match status" value="1"/>
</dbReference>
<evidence type="ECO:0000259" key="6">
    <source>
        <dbReference type="Pfam" id="PF01699"/>
    </source>
</evidence>
<sequence length="312" mass="33348">MDLVKIVAGMALLYCGGDFLVTGSVRFARYLKVSSFVIGATVLAFGTSAPELAASILAALDDAPELAMGNIIGSNIANIGLVLGLACLIAPIAIAPSRLKREYPPFLLSALLISFLAWNLKIHRLEGILMVSFLAIYIWRSFNYKEDLNIQPEEEVRLFPDKGPTFLILLIVIGLIGLIAGAKLLVSGGVSIARNLGIGEWFIGITVVAIGTSLPEIVSSIMAARRGHGEMAIGNIFGSNIFNILMVLGITSIIHPLNITEPIHPDLIIATGFTCLLFILTLRGKHSLGKISGVILLITYFLYIALKGIGPL</sequence>
<feature type="transmembrane region" description="Helical" evidence="5">
    <location>
        <begin position="236"/>
        <end position="257"/>
    </location>
</feature>
<protein>
    <recommendedName>
        <fullName evidence="6">Sodium/calcium exchanger membrane region domain-containing protein</fullName>
    </recommendedName>
</protein>
<gene>
    <name evidence="7" type="ORF">METZ01_LOCUS54091</name>
</gene>
<comment type="subcellular location">
    <subcellularLocation>
        <location evidence="1">Membrane</location>
        <topology evidence="1">Multi-pass membrane protein</topology>
    </subcellularLocation>
</comment>
<dbReference type="PANTHER" id="PTHR10846">
    <property type="entry name" value="SODIUM/POTASSIUM/CALCIUM EXCHANGER"/>
    <property type="match status" value="1"/>
</dbReference>
<evidence type="ECO:0000256" key="5">
    <source>
        <dbReference type="SAM" id="Phobius"/>
    </source>
</evidence>